<dbReference type="PATRIC" id="fig|476652.3.peg.2650"/>
<comment type="caution">
    <text evidence="4">The sequence shown here is derived from an EMBL/GenBank/DDBJ whole genome shotgun (WGS) entry which is preliminary data.</text>
</comment>
<feature type="binding site" evidence="2">
    <location>
        <position position="65"/>
    </location>
    <ligand>
        <name>Mn(2+)</name>
        <dbReference type="ChEBI" id="CHEBI:29035"/>
        <label>1</label>
    </ligand>
</feature>
<feature type="binding site" evidence="3">
    <location>
        <position position="56"/>
    </location>
    <ligand>
        <name>Ca(2+)</name>
        <dbReference type="ChEBI" id="CHEBI:29108"/>
    </ligand>
</feature>
<dbReference type="RefSeq" id="WP_047810376.1">
    <property type="nucleotide sequence ID" value="NZ_LDZY01000008.1"/>
</dbReference>
<keyword evidence="5" id="KW-1185">Reference proteome</keyword>
<keyword evidence="4" id="KW-0575">Peroxidase</keyword>
<keyword evidence="3" id="KW-0106">Calcium</keyword>
<comment type="cofactor">
    <cofactor evidence="3">
        <name>Ca(2+)</name>
        <dbReference type="ChEBI" id="CHEBI:29108"/>
    </cofactor>
    <text evidence="3">Binds 1 Ca(2+) ion per subunit.</text>
</comment>
<evidence type="ECO:0000256" key="1">
    <source>
        <dbReference type="ARBA" id="ARBA00007644"/>
    </source>
</evidence>
<dbReference type="STRING" id="476652.DEAC_c25360"/>
<sequence>MFHYRKHLFYPVHVERSDPGFARLLLEHYAGRNSELTSSIQYLNQRSNMPNRYVRDLLGLIAAEELGHMELIAAAISKLGGAPLTCVNSQGAPWVLNYIDQNADYITMLQVDIQSETRAALLYQQHLESTTDPNMKKMINFLITREGVHKRLLQKALLLIRENGSSEEQNELIYDYKMSLQVLE</sequence>
<evidence type="ECO:0000256" key="3">
    <source>
        <dbReference type="PIRSR" id="PIRSR607760-2"/>
    </source>
</evidence>
<organism evidence="4 5">
    <name type="scientific">Desulfosporosinus acididurans</name>
    <dbReference type="NCBI Taxonomy" id="476652"/>
    <lineage>
        <taxon>Bacteria</taxon>
        <taxon>Bacillati</taxon>
        <taxon>Bacillota</taxon>
        <taxon>Clostridia</taxon>
        <taxon>Eubacteriales</taxon>
        <taxon>Desulfitobacteriaceae</taxon>
        <taxon>Desulfosporosinus</taxon>
    </lineage>
</organism>
<proteinExistence type="inferred from homology"/>
<gene>
    <name evidence="4" type="primary">ydbD</name>
    <name evidence="4" type="ORF">DEAC_c25360</name>
</gene>
<dbReference type="AlphaFoldDB" id="A0A0J1FPG9"/>
<comment type="cofactor">
    <cofactor evidence="2">
        <name>Mn(2+)</name>
        <dbReference type="ChEBI" id="CHEBI:29035"/>
    </cofactor>
    <text evidence="2">Binds 2 manganese ions per subunit.</text>
</comment>
<feature type="binding site" evidence="2">
    <location>
        <position position="68"/>
    </location>
    <ligand>
        <name>Mn(2+)</name>
        <dbReference type="ChEBI" id="CHEBI:29035"/>
        <label>1</label>
    </ligand>
</feature>
<dbReference type="Gene3D" id="1.20.1260.10">
    <property type="match status" value="2"/>
</dbReference>
<dbReference type="InterPro" id="IPR012347">
    <property type="entry name" value="Ferritin-like"/>
</dbReference>
<dbReference type="GO" id="GO:0046872">
    <property type="term" value="F:metal ion binding"/>
    <property type="evidence" value="ECO:0007669"/>
    <property type="project" value="UniProtKB-KW"/>
</dbReference>
<name>A0A0J1FPG9_9FIRM</name>
<evidence type="ECO:0000256" key="2">
    <source>
        <dbReference type="PIRSR" id="PIRSR607760-1"/>
    </source>
</evidence>
<keyword evidence="4" id="KW-0560">Oxidoreductase</keyword>
<dbReference type="EMBL" id="LDZY01000008">
    <property type="protein sequence ID" value="KLU65399.1"/>
    <property type="molecule type" value="Genomic_DNA"/>
</dbReference>
<dbReference type="Proteomes" id="UP000036356">
    <property type="component" value="Unassembled WGS sequence"/>
</dbReference>
<feature type="binding site" evidence="2">
    <location>
        <position position="149"/>
    </location>
    <ligand>
        <name>Mn(2+)</name>
        <dbReference type="ChEBI" id="CHEBI:29035"/>
        <label>1</label>
    </ligand>
</feature>
<dbReference type="GO" id="GO:0004096">
    <property type="term" value="F:catalase activity"/>
    <property type="evidence" value="ECO:0007669"/>
    <property type="project" value="UniProtKB-EC"/>
</dbReference>
<dbReference type="SUPFAM" id="SSF47240">
    <property type="entry name" value="Ferritin-like"/>
    <property type="match status" value="1"/>
</dbReference>
<keyword evidence="2" id="KW-0464">Manganese</keyword>
<evidence type="ECO:0000313" key="4">
    <source>
        <dbReference type="EMBL" id="KLU65399.1"/>
    </source>
</evidence>
<reference evidence="4 5" key="1">
    <citation type="submission" date="2015-06" db="EMBL/GenBank/DDBJ databases">
        <title>Draft genome of the moderately acidophilic sulfate reducer Candidatus Desulfosporosinus acididurans strain M1.</title>
        <authorList>
            <person name="Poehlein A."/>
            <person name="Petzsch P."/>
            <person name="Johnson B.D."/>
            <person name="Schloemann M."/>
            <person name="Daniel R."/>
            <person name="Muehling M."/>
        </authorList>
    </citation>
    <scope>NUCLEOTIDE SEQUENCE [LARGE SCALE GENOMIC DNA]</scope>
    <source>
        <strain evidence="4 5">M1</strain>
    </source>
</reference>
<dbReference type="InterPro" id="IPR007760">
    <property type="entry name" value="Mn_catalase"/>
</dbReference>
<evidence type="ECO:0000313" key="5">
    <source>
        <dbReference type="Proteomes" id="UP000036356"/>
    </source>
</evidence>
<feature type="binding site" evidence="2">
    <location>
        <position position="35"/>
    </location>
    <ligand>
        <name>Mn(2+)</name>
        <dbReference type="ChEBI" id="CHEBI:29035"/>
        <label>1</label>
    </ligand>
</feature>
<keyword evidence="2" id="KW-0479">Metal-binding</keyword>
<dbReference type="Pfam" id="PF05067">
    <property type="entry name" value="Mn_catalase"/>
    <property type="match status" value="2"/>
</dbReference>
<feature type="binding site" evidence="2">
    <location>
        <position position="116"/>
    </location>
    <ligand>
        <name>Mn(2+)</name>
        <dbReference type="ChEBI" id="CHEBI:29035"/>
        <label>1</label>
    </ligand>
</feature>
<protein>
    <submittedName>
        <fullName evidence="4">Putative manganese catalase</fullName>
        <ecNumber evidence="4">1.11.1.6</ecNumber>
    </submittedName>
</protein>
<accession>A0A0J1FPG9</accession>
<dbReference type="EC" id="1.11.1.6" evidence="4"/>
<dbReference type="InterPro" id="IPR009078">
    <property type="entry name" value="Ferritin-like_SF"/>
</dbReference>
<comment type="similarity">
    <text evidence="1">Belongs to the manganese catalase family.</text>
</comment>